<dbReference type="SUPFAM" id="SSF53271">
    <property type="entry name" value="PRTase-like"/>
    <property type="match status" value="1"/>
</dbReference>
<dbReference type="Proteomes" id="UP000257045">
    <property type="component" value="Unassembled WGS sequence"/>
</dbReference>
<sequence>MKCLSCGKWSFRIICKNCQSLITLKPTLRLVGDLKVYSFFAYSEIESLLHYKYSPVGSRVYRVLCKIAREYFAPTFSLKEAYGVGIDDSVRRGYSHNGIFLSEFRKCGIKPIYGELLAQSDVSYAGKSLEYRQTHPKGFATHLKERKNLIIFDDIITTGVSLSEAKRVLEQEGNEVLFALVLCNARG</sequence>
<dbReference type="InterPro" id="IPR000836">
    <property type="entry name" value="PRTase_dom"/>
</dbReference>
<keyword evidence="2" id="KW-1185">Reference proteome</keyword>
<dbReference type="Gene3D" id="3.40.50.2020">
    <property type="match status" value="1"/>
</dbReference>
<proteinExistence type="predicted"/>
<dbReference type="CDD" id="cd06223">
    <property type="entry name" value="PRTases_typeI"/>
    <property type="match status" value="1"/>
</dbReference>
<protein>
    <submittedName>
        <fullName evidence="1">Transformation system protein</fullName>
    </submittedName>
</protein>
<dbReference type="EMBL" id="NXLV01000001">
    <property type="protein sequence ID" value="RDU72102.1"/>
    <property type="molecule type" value="Genomic_DNA"/>
</dbReference>
<dbReference type="RefSeq" id="WP_115568732.1">
    <property type="nucleotide sequence ID" value="NZ_NXLV01000001.1"/>
</dbReference>
<dbReference type="AlphaFoldDB" id="A0A3D8J3J8"/>
<dbReference type="OrthoDB" id="5342812at2"/>
<comment type="caution">
    <text evidence="1">The sequence shown here is derived from an EMBL/GenBank/DDBJ whole genome shotgun (WGS) entry which is preliminary data.</text>
</comment>
<evidence type="ECO:0000313" key="1">
    <source>
        <dbReference type="EMBL" id="RDU72102.1"/>
    </source>
</evidence>
<accession>A0A3D8J3J8</accession>
<evidence type="ECO:0000313" key="2">
    <source>
        <dbReference type="Proteomes" id="UP000257045"/>
    </source>
</evidence>
<organism evidence="1 2">
    <name type="scientific">Helicobacter brantae</name>
    <dbReference type="NCBI Taxonomy" id="375927"/>
    <lineage>
        <taxon>Bacteria</taxon>
        <taxon>Pseudomonadati</taxon>
        <taxon>Campylobacterota</taxon>
        <taxon>Epsilonproteobacteria</taxon>
        <taxon>Campylobacterales</taxon>
        <taxon>Helicobacteraceae</taxon>
        <taxon>Helicobacter</taxon>
    </lineage>
</organism>
<gene>
    <name evidence="1" type="ORF">CQA58_00415</name>
</gene>
<name>A0A3D8J3J8_9HELI</name>
<dbReference type="InterPro" id="IPR029057">
    <property type="entry name" value="PRTase-like"/>
</dbReference>
<reference evidence="1 2" key="1">
    <citation type="submission" date="2018-04" db="EMBL/GenBank/DDBJ databases">
        <title>Novel Campyloabacter and Helicobacter Species and Strains.</title>
        <authorList>
            <person name="Mannion A.J."/>
            <person name="Shen Z."/>
            <person name="Fox J.G."/>
        </authorList>
    </citation>
    <scope>NUCLEOTIDE SEQUENCE [LARGE SCALE GENOMIC DNA]</scope>
    <source>
        <strain evidence="1 2">MIT 04-9366</strain>
    </source>
</reference>